<evidence type="ECO:0000313" key="7">
    <source>
        <dbReference type="EMBL" id="RXJ61997.1"/>
    </source>
</evidence>
<accession>A0A4Q0XWR7</accession>
<dbReference type="PANTHER" id="PTHR24422:SF10">
    <property type="entry name" value="CHEMOTAXIS PROTEIN METHYLTRANSFERASE 2"/>
    <property type="match status" value="1"/>
</dbReference>
<dbReference type="InterPro" id="IPR000014">
    <property type="entry name" value="PAS"/>
</dbReference>
<comment type="caution">
    <text evidence="7">The sequence shown here is derived from an EMBL/GenBank/DDBJ whole genome shotgun (WGS) entry which is preliminary data.</text>
</comment>
<keyword evidence="2" id="KW-0175">Coiled coil</keyword>
<evidence type="ECO:0000313" key="8">
    <source>
        <dbReference type="Proteomes" id="UP000290191"/>
    </source>
</evidence>
<reference evidence="7 8" key="1">
    <citation type="submission" date="2017-10" db="EMBL/GenBank/DDBJ databases">
        <title>Genomics of the genus Arcobacter.</title>
        <authorList>
            <person name="Perez-Cataluna A."/>
            <person name="Figueras M.J."/>
        </authorList>
    </citation>
    <scope>NUCLEOTIDE SEQUENCE [LARGE SCALE GENOMIC DNA]</scope>
    <source>
        <strain evidence="7 8">DSM 24636</strain>
    </source>
</reference>
<dbReference type="Pfam" id="PF13426">
    <property type="entry name" value="PAS_9"/>
    <property type="match status" value="2"/>
</dbReference>
<dbReference type="SMART" id="SM00283">
    <property type="entry name" value="MA"/>
    <property type="match status" value="1"/>
</dbReference>
<dbReference type="Pfam" id="PF00015">
    <property type="entry name" value="MCPsignal"/>
    <property type="match status" value="1"/>
</dbReference>
<evidence type="ECO:0000259" key="4">
    <source>
        <dbReference type="PROSITE" id="PS50112"/>
    </source>
</evidence>
<dbReference type="InterPro" id="IPR000727">
    <property type="entry name" value="T_SNARE_dom"/>
</dbReference>
<name>A0A4Q0XWR7_9BACT</name>
<dbReference type="EMBL" id="PDKO01000010">
    <property type="protein sequence ID" value="RXJ61997.1"/>
    <property type="molecule type" value="Genomic_DNA"/>
</dbReference>
<evidence type="ECO:0000256" key="1">
    <source>
        <dbReference type="PROSITE-ProRule" id="PRU00284"/>
    </source>
</evidence>
<dbReference type="InterPro" id="IPR001610">
    <property type="entry name" value="PAC"/>
</dbReference>
<dbReference type="AlphaFoldDB" id="A0A4Q0XWR7"/>
<dbReference type="PROSITE" id="PS50111">
    <property type="entry name" value="CHEMOTAXIS_TRANSDUC_2"/>
    <property type="match status" value="1"/>
</dbReference>
<dbReference type="SMART" id="SM00086">
    <property type="entry name" value="PAC"/>
    <property type="match status" value="2"/>
</dbReference>
<dbReference type="RefSeq" id="WP_129082538.1">
    <property type="nucleotide sequence ID" value="NZ_CP041070.1"/>
</dbReference>
<dbReference type="InterPro" id="IPR000700">
    <property type="entry name" value="PAS-assoc_C"/>
</dbReference>
<feature type="coiled-coil region" evidence="2">
    <location>
        <begin position="246"/>
        <end position="273"/>
    </location>
</feature>
<dbReference type="Gene3D" id="3.30.450.20">
    <property type="entry name" value="PAS domain"/>
    <property type="match status" value="2"/>
</dbReference>
<dbReference type="GO" id="GO:0016020">
    <property type="term" value="C:membrane"/>
    <property type="evidence" value="ECO:0007669"/>
    <property type="project" value="InterPro"/>
</dbReference>
<keyword evidence="1" id="KW-0807">Transducer</keyword>
<feature type="domain" description="PAC" evidence="5">
    <location>
        <begin position="206"/>
        <end position="258"/>
    </location>
</feature>
<dbReference type="NCBIfam" id="TIGR00229">
    <property type="entry name" value="sensory_box"/>
    <property type="match status" value="2"/>
</dbReference>
<dbReference type="InterPro" id="IPR035965">
    <property type="entry name" value="PAS-like_dom_sf"/>
</dbReference>
<dbReference type="GO" id="GO:0007165">
    <property type="term" value="P:signal transduction"/>
    <property type="evidence" value="ECO:0007669"/>
    <property type="project" value="UniProtKB-KW"/>
</dbReference>
<gene>
    <name evidence="7" type="ORF">CRV06_11215</name>
</gene>
<feature type="domain" description="PAC" evidence="5">
    <location>
        <begin position="84"/>
        <end position="136"/>
    </location>
</feature>
<feature type="domain" description="Methyl-accepting transducer" evidence="3">
    <location>
        <begin position="259"/>
        <end position="502"/>
    </location>
</feature>
<dbReference type="PROSITE" id="PS50113">
    <property type="entry name" value="PAC"/>
    <property type="match status" value="2"/>
</dbReference>
<dbReference type="CDD" id="cd00130">
    <property type="entry name" value="PAS"/>
    <property type="match status" value="2"/>
</dbReference>
<feature type="domain" description="PAS" evidence="4">
    <location>
        <begin position="25"/>
        <end position="55"/>
    </location>
</feature>
<evidence type="ECO:0000259" key="5">
    <source>
        <dbReference type="PROSITE" id="PS50113"/>
    </source>
</evidence>
<keyword evidence="8" id="KW-1185">Reference proteome</keyword>
<dbReference type="InterPro" id="IPR050903">
    <property type="entry name" value="Bact_Chemotaxis_MeTrfase"/>
</dbReference>
<dbReference type="PANTHER" id="PTHR24422">
    <property type="entry name" value="CHEMOTAXIS PROTEIN METHYLTRANSFERASE"/>
    <property type="match status" value="1"/>
</dbReference>
<dbReference type="STRING" id="877500.GCA_000935065_00806"/>
<dbReference type="SMART" id="SM00091">
    <property type="entry name" value="PAS"/>
    <property type="match status" value="2"/>
</dbReference>
<protein>
    <submittedName>
        <fullName evidence="7">Chemotaxis protein</fullName>
    </submittedName>
</protein>
<dbReference type="PROSITE" id="PS50112">
    <property type="entry name" value="PAS"/>
    <property type="match status" value="1"/>
</dbReference>
<organism evidence="7 8">
    <name type="scientific">Halarcobacter anaerophilus</name>
    <dbReference type="NCBI Taxonomy" id="877500"/>
    <lineage>
        <taxon>Bacteria</taxon>
        <taxon>Pseudomonadati</taxon>
        <taxon>Campylobacterota</taxon>
        <taxon>Epsilonproteobacteria</taxon>
        <taxon>Campylobacterales</taxon>
        <taxon>Arcobacteraceae</taxon>
        <taxon>Halarcobacter</taxon>
    </lineage>
</organism>
<dbReference type="SUPFAM" id="SSF55785">
    <property type="entry name" value="PYP-like sensor domain (PAS domain)"/>
    <property type="match status" value="2"/>
</dbReference>
<feature type="domain" description="T-SNARE coiled-coil homology" evidence="6">
    <location>
        <begin position="418"/>
        <end position="480"/>
    </location>
</feature>
<dbReference type="Proteomes" id="UP000290191">
    <property type="component" value="Unassembled WGS sequence"/>
</dbReference>
<dbReference type="PROSITE" id="PS50192">
    <property type="entry name" value="T_SNARE"/>
    <property type="match status" value="1"/>
</dbReference>
<dbReference type="SUPFAM" id="SSF58104">
    <property type="entry name" value="Methyl-accepting chemotaxis protein (MCP) signaling domain"/>
    <property type="match status" value="1"/>
</dbReference>
<evidence type="ECO:0000259" key="6">
    <source>
        <dbReference type="PROSITE" id="PS50192"/>
    </source>
</evidence>
<proteinExistence type="predicted"/>
<dbReference type="Gene3D" id="1.10.287.950">
    <property type="entry name" value="Methyl-accepting chemotaxis protein"/>
    <property type="match status" value="1"/>
</dbReference>
<evidence type="ECO:0000256" key="2">
    <source>
        <dbReference type="SAM" id="Coils"/>
    </source>
</evidence>
<dbReference type="OrthoDB" id="9765776at2"/>
<evidence type="ECO:0000259" key="3">
    <source>
        <dbReference type="PROSITE" id="PS50111"/>
    </source>
</evidence>
<dbReference type="InterPro" id="IPR004089">
    <property type="entry name" value="MCPsignal_dom"/>
</dbReference>
<sequence length="516" mass="57489">MALFSFSKTEEEKAQLSSIDEHFAVISFTPHGTIIKANKNFLDLLGYSLEEVVGKHHRIFCDKEYVNTQRYKDFWDKLAKGEAQISEFKRIKKDGTPIFIQASYTPVKHSNGKVFKVIKFAQDITKKKLENLYYKGQLEAISKSQAVIEFDMSGKVITANKNFLDAFEYNLDEIVGKNHSMFCEESYKNSDKYKEFWEKLNRTEYDAGEYLRIGKNGKKVWIQATYNPIIGIENKPTRVVKYATDISDKKNKMFEIEKNIQQLSDSLKHLSNASESMSNDAKKTMNGSKEVSESIGQINLAVSNVSEKIESMLSSITSIAAASAQGEKVAKEAREQSQTTTSAMLKLDEESEKIGETINIITQIAFQTNILSLNAAVEAATAGEAGKGFAVVAQEVRNLAARSDEAAKEITKAVELIQSLIKNSLTSIHSIDSTIKEITDMSTDISTSIMQQQTISNELSSTALEASQGVNEVTNTMINVSKSAQNTKAESEETQNASEELIRVSSKLISILKRLN</sequence>